<keyword evidence="1" id="KW-0808">Transferase</keyword>
<keyword evidence="2" id="KW-1185">Reference proteome</keyword>
<name>A0A4Z1D543_STRGP</name>
<dbReference type="GeneID" id="91533620"/>
<protein>
    <submittedName>
        <fullName evidence="1">Kinase</fullName>
    </submittedName>
</protein>
<sequence length="181" mass="19962">MTAGTEETRLIVIRGNSASGKSSIAAGLRQRFGRNLAVVGQDNLRRDVLREHDRPGAANIGLIGLTARYALDAGFHTVVEGILYADRYATMLTDLVREHRGVSRCYYLDVPLTETVARHATKGDAAYLAQVTDDHLRDWYRERDLLPGGLETVIDASSALADTVTRIMRESGLDRIPPVDR</sequence>
<dbReference type="EMBL" id="SRRU01000011">
    <property type="protein sequence ID" value="TGN77118.1"/>
    <property type="molecule type" value="Genomic_DNA"/>
</dbReference>
<dbReference type="GO" id="GO:0016301">
    <property type="term" value="F:kinase activity"/>
    <property type="evidence" value="ECO:0007669"/>
    <property type="project" value="UniProtKB-KW"/>
</dbReference>
<gene>
    <name evidence="1" type="ORF">E5082_27845</name>
</gene>
<accession>A0A4Z1D543</accession>
<organism evidence="1 2">
    <name type="scientific">Streptomyces griseoluteus</name>
    <dbReference type="NCBI Taxonomy" id="29306"/>
    <lineage>
        <taxon>Bacteria</taxon>
        <taxon>Bacillati</taxon>
        <taxon>Actinomycetota</taxon>
        <taxon>Actinomycetes</taxon>
        <taxon>Kitasatosporales</taxon>
        <taxon>Streptomycetaceae</taxon>
        <taxon>Streptomyces</taxon>
    </lineage>
</organism>
<dbReference type="RefSeq" id="WP_135794011.1">
    <property type="nucleotide sequence ID" value="NZ_BNBQ01000011.1"/>
</dbReference>
<dbReference type="Pfam" id="PF13671">
    <property type="entry name" value="AAA_33"/>
    <property type="match status" value="1"/>
</dbReference>
<proteinExistence type="predicted"/>
<dbReference type="InterPro" id="IPR027417">
    <property type="entry name" value="P-loop_NTPase"/>
</dbReference>
<dbReference type="Proteomes" id="UP000298513">
    <property type="component" value="Unassembled WGS sequence"/>
</dbReference>
<comment type="caution">
    <text evidence="1">The sequence shown here is derived from an EMBL/GenBank/DDBJ whole genome shotgun (WGS) entry which is preliminary data.</text>
</comment>
<dbReference type="AlphaFoldDB" id="A0A4Z1D543"/>
<dbReference type="Gene3D" id="3.40.50.300">
    <property type="entry name" value="P-loop containing nucleotide triphosphate hydrolases"/>
    <property type="match status" value="1"/>
</dbReference>
<evidence type="ECO:0000313" key="2">
    <source>
        <dbReference type="Proteomes" id="UP000298513"/>
    </source>
</evidence>
<reference evidence="1 2" key="1">
    <citation type="submission" date="2019-04" db="EMBL/GenBank/DDBJ databases">
        <title>Streptomyces sp. nov. Bv016 isolated from bark of Buahinia variegata.</title>
        <authorList>
            <person name="Kanchanasin P."/>
            <person name="Tanasupawat S."/>
            <person name="Yuki M."/>
            <person name="Kudo T."/>
        </authorList>
    </citation>
    <scope>NUCLEOTIDE SEQUENCE [LARGE SCALE GENOMIC DNA]</scope>
    <source>
        <strain evidence="1 2">JCM 4765</strain>
    </source>
</reference>
<evidence type="ECO:0000313" key="1">
    <source>
        <dbReference type="EMBL" id="TGN77118.1"/>
    </source>
</evidence>
<keyword evidence="1" id="KW-0418">Kinase</keyword>
<dbReference type="SUPFAM" id="SSF52540">
    <property type="entry name" value="P-loop containing nucleoside triphosphate hydrolases"/>
    <property type="match status" value="1"/>
</dbReference>